<dbReference type="OrthoDB" id="240923at2"/>
<feature type="compositionally biased region" description="Polar residues" evidence="1">
    <location>
        <begin position="179"/>
        <end position="190"/>
    </location>
</feature>
<dbReference type="InterPro" id="IPR036249">
    <property type="entry name" value="Thioredoxin-like_sf"/>
</dbReference>
<accession>A0A5C6EJZ4</accession>
<evidence type="ECO:0000259" key="2">
    <source>
        <dbReference type="PROSITE" id="PS51352"/>
    </source>
</evidence>
<dbReference type="PANTHER" id="PTHR42852:SF13">
    <property type="entry name" value="PROTEIN DIPZ"/>
    <property type="match status" value="1"/>
</dbReference>
<dbReference type="Proteomes" id="UP000318288">
    <property type="component" value="Unassembled WGS sequence"/>
</dbReference>
<dbReference type="Gene3D" id="3.40.30.10">
    <property type="entry name" value="Glutaredoxin"/>
    <property type="match status" value="1"/>
</dbReference>
<dbReference type="EMBL" id="SJPW01000007">
    <property type="protein sequence ID" value="TWU47599.1"/>
    <property type="molecule type" value="Genomic_DNA"/>
</dbReference>
<organism evidence="3 4">
    <name type="scientific">Rubripirellula tenax</name>
    <dbReference type="NCBI Taxonomy" id="2528015"/>
    <lineage>
        <taxon>Bacteria</taxon>
        <taxon>Pseudomonadati</taxon>
        <taxon>Planctomycetota</taxon>
        <taxon>Planctomycetia</taxon>
        <taxon>Pirellulales</taxon>
        <taxon>Pirellulaceae</taxon>
        <taxon>Rubripirellula</taxon>
    </lineage>
</organism>
<sequence>MTKSVDSMPRSRRTNPAIRLQDQLFVEGNAKPYEAMIGKQIPGLPGASNSNWVGGTPPALTGKPYLIRFWATWCSSCQDDVPALSQFVNSGGTVIGMHPKADTNDVLRVMKQTKLLHPTFVSDEDSGWYAQKIANYPSPMFPYYLLVDGQGVAVAHGLLSDEESGILAKYRELVAGTTPADQPSQLSAASATDEPPKQPVVTPAKVPEESEMMEVAIRVNYKNQPVAGAMVHPEYYGGLGGNEPTDVEPKLTDATGMATFRLKKRYGENFETKSFHVRVRHTDFCYRYEHNAPIENGVITLSLTKGYRVLVDAIDDDTKTAITSDIYAGDLHNGIWRRQDDGRLLSPMLRYDQFGNRAIGLTQIRDQQVIGFSDLVRVRPLRKQRQVMATKIPIHPPVMLSGELDSSVPRPVRNSRVMVVVKRALRRKSGKVNTWGPEWVDWMPVGSDGTFQFDALPRGGEVELLAICDDEFISSATAVQGMGMGITPGMFLGYLQPMKIQLGNENKSVTVAMRPMTSAKVRLLDPQSKPVAGANVMARPHHRWHSHLGQPLFHSLRSRDMLLGREPGPTYRESPSGITDENGIATLESIIPGSYMVTVKHPTLEMRPNPHTPHVRDVDVKFQGGKVPSGKAPSGKVNELNIRLVPKGTTKLGR</sequence>
<evidence type="ECO:0000256" key="1">
    <source>
        <dbReference type="SAM" id="MobiDB-lite"/>
    </source>
</evidence>
<protein>
    <submittedName>
        <fullName evidence="3">Thiol:disulfide interchange protein DsbE</fullName>
    </submittedName>
</protein>
<dbReference type="CDD" id="cd02966">
    <property type="entry name" value="TlpA_like_family"/>
    <property type="match status" value="1"/>
</dbReference>
<keyword evidence="4" id="KW-1185">Reference proteome</keyword>
<dbReference type="InterPro" id="IPR050553">
    <property type="entry name" value="Thioredoxin_ResA/DsbE_sf"/>
</dbReference>
<evidence type="ECO:0000313" key="4">
    <source>
        <dbReference type="Proteomes" id="UP000318288"/>
    </source>
</evidence>
<feature type="region of interest" description="Disordered" evidence="1">
    <location>
        <begin position="179"/>
        <end position="202"/>
    </location>
</feature>
<dbReference type="SUPFAM" id="SSF52833">
    <property type="entry name" value="Thioredoxin-like"/>
    <property type="match status" value="1"/>
</dbReference>
<reference evidence="3 4" key="1">
    <citation type="submission" date="2019-02" db="EMBL/GenBank/DDBJ databases">
        <title>Deep-cultivation of Planctomycetes and their phenomic and genomic characterization uncovers novel biology.</title>
        <authorList>
            <person name="Wiegand S."/>
            <person name="Jogler M."/>
            <person name="Boedeker C."/>
            <person name="Pinto D."/>
            <person name="Vollmers J."/>
            <person name="Rivas-Marin E."/>
            <person name="Kohn T."/>
            <person name="Peeters S.H."/>
            <person name="Heuer A."/>
            <person name="Rast P."/>
            <person name="Oberbeckmann S."/>
            <person name="Bunk B."/>
            <person name="Jeske O."/>
            <person name="Meyerdierks A."/>
            <person name="Storesund J.E."/>
            <person name="Kallscheuer N."/>
            <person name="Luecker S."/>
            <person name="Lage O.M."/>
            <person name="Pohl T."/>
            <person name="Merkel B.J."/>
            <person name="Hornburger P."/>
            <person name="Mueller R.-W."/>
            <person name="Bruemmer F."/>
            <person name="Labrenz M."/>
            <person name="Spormann A.M."/>
            <person name="Op Den Camp H."/>
            <person name="Overmann J."/>
            <person name="Amann R."/>
            <person name="Jetten M.S.M."/>
            <person name="Mascher T."/>
            <person name="Medema M.H."/>
            <person name="Devos D.P."/>
            <person name="Kaster A.-K."/>
            <person name="Ovreas L."/>
            <person name="Rohde M."/>
            <person name="Galperin M.Y."/>
            <person name="Jogler C."/>
        </authorList>
    </citation>
    <scope>NUCLEOTIDE SEQUENCE [LARGE SCALE GENOMIC DNA]</scope>
    <source>
        <strain evidence="3 4">Poly51</strain>
    </source>
</reference>
<dbReference type="RefSeq" id="WP_146461531.1">
    <property type="nucleotide sequence ID" value="NZ_SJPW01000007.1"/>
</dbReference>
<proteinExistence type="predicted"/>
<dbReference type="InterPro" id="IPR013766">
    <property type="entry name" value="Thioredoxin_domain"/>
</dbReference>
<dbReference type="AlphaFoldDB" id="A0A5C6EJZ4"/>
<dbReference type="PROSITE" id="PS51352">
    <property type="entry name" value="THIOREDOXIN_2"/>
    <property type="match status" value="1"/>
</dbReference>
<gene>
    <name evidence="3" type="primary">dsbE</name>
    <name evidence="3" type="ORF">Poly51_53990</name>
</gene>
<name>A0A5C6EJZ4_9BACT</name>
<evidence type="ECO:0000313" key="3">
    <source>
        <dbReference type="EMBL" id="TWU47599.1"/>
    </source>
</evidence>
<dbReference type="PANTHER" id="PTHR42852">
    <property type="entry name" value="THIOL:DISULFIDE INTERCHANGE PROTEIN DSBE"/>
    <property type="match status" value="1"/>
</dbReference>
<comment type="caution">
    <text evidence="3">The sequence shown here is derived from an EMBL/GenBank/DDBJ whole genome shotgun (WGS) entry which is preliminary data.</text>
</comment>
<feature type="domain" description="Thioredoxin" evidence="2">
    <location>
        <begin position="9"/>
        <end position="175"/>
    </location>
</feature>